<keyword evidence="3" id="KW-1185">Reference proteome</keyword>
<proteinExistence type="predicted"/>
<dbReference type="HOGENOM" id="CLU_427103_0_0_1"/>
<dbReference type="InParanoid" id="L7JXB2"/>
<feature type="transmembrane region" description="Helical" evidence="1">
    <location>
        <begin position="618"/>
        <end position="638"/>
    </location>
</feature>
<evidence type="ECO:0000313" key="2">
    <source>
        <dbReference type="EMBL" id="ELQ76108.1"/>
    </source>
</evidence>
<keyword evidence="1" id="KW-0812">Transmembrane</keyword>
<gene>
    <name evidence="2" type="ORF">THOM_0922</name>
</gene>
<accession>L7JXB2</accession>
<sequence>MRGIDIIILLTINCLQIKCSEDEVEIKERLHMFVVLIKDIREKWFECNFSFDNLEVEGKNRCFSGAYHLINANKEYSCSLSNSPLSLEEYNLPSQQHSSKFAGSLKAYIDIVEFCLLNAIPSSQIKFIQAGLNVIVDLTIFIDRISEVHHKRERFKTLYYSQKRVIMENMKPIIKFLSDEAREMLWIKYKIGAPRLLEETSICNKEDESNCTETDFSMIDYSSTPQSSSPNDSTTLSYQHHDRDCDENIIPSKLSDHNACLCSTFQEIGPEFVQNAFPGGIIDRYRAQQVFQALSSIITNESTKTPSMSSNISTIYQKAYHNCDNDRTINTYNDMAPGYTDRREKKAQNDDSLYISSFMENEFVEYDGNDGWTVPKRKNSRIRTYGKKVKNIFKSSFSRARNNTRNIVPEVTSNHISTNTLRVLNSDTIDVSIDNCSSTNESAPNYTSNDNCSSNIESASSYISGDSLYSISDNVSDCIPNDSLSTENIYDDTTITTIRPTLDRTFELISNHNLDYCLKTCDHGDTTNHEVSDIQTEENITKSFEHQFDYKSKEAAERSPVTSHSSIYDIDKDTPDPYIESKTKYHTITSSKTIAKTDNETYKDQNKTKDEKSCKTPSMVNCCLIGLIIVSVCLFVVINNN</sequence>
<evidence type="ECO:0000256" key="1">
    <source>
        <dbReference type="SAM" id="Phobius"/>
    </source>
</evidence>
<dbReference type="EMBL" id="JH993874">
    <property type="protein sequence ID" value="ELQ76108.1"/>
    <property type="molecule type" value="Genomic_DNA"/>
</dbReference>
<evidence type="ECO:0000313" key="3">
    <source>
        <dbReference type="Proteomes" id="UP000011185"/>
    </source>
</evidence>
<protein>
    <submittedName>
        <fullName evidence="2">Uncharacterized protein</fullName>
    </submittedName>
</protein>
<reference evidence="2 3" key="1">
    <citation type="journal article" date="2012" name="PLoS Pathog.">
        <title>The genome of the obligate intracellular parasite Trachipleistophora hominis: new insights into microsporidian genome dynamics and reductive evolution.</title>
        <authorList>
            <person name="Heinz E."/>
            <person name="Williams T.A."/>
            <person name="Nakjang S."/>
            <person name="Noel C.J."/>
            <person name="Swan D.C."/>
            <person name="Goldberg A.V."/>
            <person name="Harris S.R."/>
            <person name="Weinmaier T."/>
            <person name="Markert S."/>
            <person name="Becher D."/>
            <person name="Bernhardt J."/>
            <person name="Dagan T."/>
            <person name="Hacker C."/>
            <person name="Lucocq J.M."/>
            <person name="Schweder T."/>
            <person name="Rattei T."/>
            <person name="Hall N."/>
            <person name="Hirt R.P."/>
            <person name="Embley T.M."/>
        </authorList>
    </citation>
    <scope>NUCLEOTIDE SEQUENCE [LARGE SCALE GENOMIC DNA]</scope>
</reference>
<organism evidence="2 3">
    <name type="scientific">Trachipleistophora hominis</name>
    <name type="common">Microsporidian parasite</name>
    <dbReference type="NCBI Taxonomy" id="72359"/>
    <lineage>
        <taxon>Eukaryota</taxon>
        <taxon>Fungi</taxon>
        <taxon>Fungi incertae sedis</taxon>
        <taxon>Microsporidia</taxon>
        <taxon>Pleistophoridae</taxon>
        <taxon>Trachipleistophora</taxon>
    </lineage>
</organism>
<keyword evidence="1" id="KW-1133">Transmembrane helix</keyword>
<dbReference type="VEuPathDB" id="MicrosporidiaDB:THOM_0922"/>
<dbReference type="Proteomes" id="UP000011185">
    <property type="component" value="Unassembled WGS sequence"/>
</dbReference>
<dbReference type="AlphaFoldDB" id="L7JXB2"/>
<name>L7JXB2_TRAHO</name>
<keyword evidence="1" id="KW-0472">Membrane</keyword>